<evidence type="ECO:0000256" key="1">
    <source>
        <dbReference type="ARBA" id="ARBA00004479"/>
    </source>
</evidence>
<evidence type="ECO:0000256" key="3">
    <source>
        <dbReference type="ARBA" id="ARBA00022729"/>
    </source>
</evidence>
<dbReference type="GO" id="GO:0007165">
    <property type="term" value="P:signal transduction"/>
    <property type="evidence" value="ECO:0007669"/>
    <property type="project" value="TreeGrafter"/>
</dbReference>
<feature type="domain" description="Receptor ligand binding region" evidence="8">
    <location>
        <begin position="1"/>
        <end position="291"/>
    </location>
</feature>
<keyword evidence="6" id="KW-0675">Receptor</keyword>
<keyword evidence="4" id="KW-1133">Transmembrane helix</keyword>
<evidence type="ECO:0000256" key="6">
    <source>
        <dbReference type="ARBA" id="ARBA00023170"/>
    </source>
</evidence>
<evidence type="ECO:0000259" key="8">
    <source>
        <dbReference type="Pfam" id="PF01094"/>
    </source>
</evidence>
<dbReference type="CDD" id="cd06352">
    <property type="entry name" value="PBP1_NPR_GC-like"/>
    <property type="match status" value="1"/>
</dbReference>
<dbReference type="InterPro" id="IPR001828">
    <property type="entry name" value="ANF_lig-bd_rcpt"/>
</dbReference>
<dbReference type="PANTHER" id="PTHR44755:SF8">
    <property type="entry name" value="RECEPTOR LIGAND BINDING REGION DOMAIN-CONTAINING PROTEIN"/>
    <property type="match status" value="1"/>
</dbReference>
<dbReference type="PRINTS" id="PR00255">
    <property type="entry name" value="NATPEPTIDER"/>
</dbReference>
<evidence type="ECO:0000256" key="5">
    <source>
        <dbReference type="ARBA" id="ARBA00023136"/>
    </source>
</evidence>
<dbReference type="EMBL" id="BLXT01003854">
    <property type="protein sequence ID" value="GFO07276.1"/>
    <property type="molecule type" value="Genomic_DNA"/>
</dbReference>
<dbReference type="GO" id="GO:0038023">
    <property type="term" value="F:signaling receptor activity"/>
    <property type="evidence" value="ECO:0007669"/>
    <property type="project" value="TreeGrafter"/>
</dbReference>
<organism evidence="9 10">
    <name type="scientific">Plakobranchus ocellatus</name>
    <dbReference type="NCBI Taxonomy" id="259542"/>
    <lineage>
        <taxon>Eukaryota</taxon>
        <taxon>Metazoa</taxon>
        <taxon>Spiralia</taxon>
        <taxon>Lophotrochozoa</taxon>
        <taxon>Mollusca</taxon>
        <taxon>Gastropoda</taxon>
        <taxon>Heterobranchia</taxon>
        <taxon>Euthyneura</taxon>
        <taxon>Panpulmonata</taxon>
        <taxon>Sacoglossa</taxon>
        <taxon>Placobranchoidea</taxon>
        <taxon>Plakobranchidae</taxon>
        <taxon>Plakobranchus</taxon>
    </lineage>
</organism>
<dbReference type="InterPro" id="IPR001170">
    <property type="entry name" value="ANPR/GUC"/>
</dbReference>
<dbReference type="Proteomes" id="UP000735302">
    <property type="component" value="Unassembled WGS sequence"/>
</dbReference>
<proteinExistence type="predicted"/>
<evidence type="ECO:0000313" key="9">
    <source>
        <dbReference type="EMBL" id="GFO07276.1"/>
    </source>
</evidence>
<evidence type="ECO:0000256" key="7">
    <source>
        <dbReference type="ARBA" id="ARBA00023180"/>
    </source>
</evidence>
<dbReference type="PANTHER" id="PTHR44755">
    <property type="entry name" value="NATRIURETIC PEPTIDE RECEPTOR 3-RELATED"/>
    <property type="match status" value="1"/>
</dbReference>
<keyword evidence="5" id="KW-0472">Membrane</keyword>
<sequence>MARAWNIPVISPRGNTRIIRNTTVFPNIISLHPYDKYELVRFTAYLLELYEWQHITIFVDMDNRLLEATGDSYYSYLQTSDLFWSYIPVYTKTFTNKDYDDKLREASLTSRVFVLVMETDNVRQFMVRANRMKMTTGEYVYIVPEFLGLARISSDVWRRRDGKDREARQGFRSVLYINIMSPPLSVYDNILERLSHKVFGVASRKYLTAMINEDDTAAAEEVQQTILTGYYNAFMMYLQVANETIARGGNLRDGVGIVRAISNRTFQGVAGPFHINIDGHKDTDMALVDMTDPWNGTFEVPE</sequence>
<keyword evidence="7" id="KW-0325">Glycoprotein</keyword>
<name>A0AAV4AL30_9GAST</name>
<dbReference type="GO" id="GO:0017046">
    <property type="term" value="F:peptide hormone binding"/>
    <property type="evidence" value="ECO:0007669"/>
    <property type="project" value="TreeGrafter"/>
</dbReference>
<gene>
    <name evidence="9" type="ORF">PoB_003378100</name>
</gene>
<dbReference type="Pfam" id="PF01094">
    <property type="entry name" value="ANF_receptor"/>
    <property type="match status" value="1"/>
</dbReference>
<dbReference type="SUPFAM" id="SSF53822">
    <property type="entry name" value="Periplasmic binding protein-like I"/>
    <property type="match status" value="1"/>
</dbReference>
<evidence type="ECO:0000256" key="4">
    <source>
        <dbReference type="ARBA" id="ARBA00022989"/>
    </source>
</evidence>
<dbReference type="AlphaFoldDB" id="A0AAV4AL30"/>
<evidence type="ECO:0000256" key="2">
    <source>
        <dbReference type="ARBA" id="ARBA00022692"/>
    </source>
</evidence>
<keyword evidence="3" id="KW-0732">Signal</keyword>
<accession>A0AAV4AL30</accession>
<reference evidence="9 10" key="1">
    <citation type="journal article" date="2021" name="Elife">
        <title>Chloroplast acquisition without the gene transfer in kleptoplastic sea slugs, Plakobranchus ocellatus.</title>
        <authorList>
            <person name="Maeda T."/>
            <person name="Takahashi S."/>
            <person name="Yoshida T."/>
            <person name="Shimamura S."/>
            <person name="Takaki Y."/>
            <person name="Nagai Y."/>
            <person name="Toyoda A."/>
            <person name="Suzuki Y."/>
            <person name="Arimoto A."/>
            <person name="Ishii H."/>
            <person name="Satoh N."/>
            <person name="Nishiyama T."/>
            <person name="Hasebe M."/>
            <person name="Maruyama T."/>
            <person name="Minagawa J."/>
            <person name="Obokata J."/>
            <person name="Shigenobu S."/>
        </authorList>
    </citation>
    <scope>NUCLEOTIDE SEQUENCE [LARGE SCALE GENOMIC DNA]</scope>
</reference>
<protein>
    <submittedName>
        <fullName evidence="9">Guanylate cyclase</fullName>
    </submittedName>
</protein>
<comment type="subcellular location">
    <subcellularLocation>
        <location evidence="1">Membrane</location>
        <topology evidence="1">Single-pass type I membrane protein</topology>
    </subcellularLocation>
</comment>
<keyword evidence="10" id="KW-1185">Reference proteome</keyword>
<comment type="caution">
    <text evidence="9">The sequence shown here is derived from an EMBL/GenBank/DDBJ whole genome shotgun (WGS) entry which is preliminary data.</text>
</comment>
<keyword evidence="2" id="KW-0812">Transmembrane</keyword>
<dbReference type="InterPro" id="IPR028082">
    <property type="entry name" value="Peripla_BP_I"/>
</dbReference>
<evidence type="ECO:0000313" key="10">
    <source>
        <dbReference type="Proteomes" id="UP000735302"/>
    </source>
</evidence>
<dbReference type="Gene3D" id="3.40.50.2300">
    <property type="match status" value="1"/>
</dbReference>
<dbReference type="InterPro" id="IPR052612">
    <property type="entry name" value="ANP_Clearance_Receptor"/>
</dbReference>
<dbReference type="GO" id="GO:0016020">
    <property type="term" value="C:membrane"/>
    <property type="evidence" value="ECO:0007669"/>
    <property type="project" value="UniProtKB-SubCell"/>
</dbReference>